<dbReference type="PANTHER" id="PTHR40047">
    <property type="entry name" value="UPF0703 PROTEIN YCGQ"/>
    <property type="match status" value="1"/>
</dbReference>
<dbReference type="PANTHER" id="PTHR40047:SF1">
    <property type="entry name" value="UPF0703 PROTEIN YCGQ"/>
    <property type="match status" value="1"/>
</dbReference>
<gene>
    <name evidence="4" type="ORF">Ctaglu_14090</name>
</gene>
<reference evidence="4 5" key="1">
    <citation type="submission" date="2018-11" db="EMBL/GenBank/DDBJ databases">
        <title>Genome sequencing and assembly of Clostridium tagluense strain A121.</title>
        <authorList>
            <person name="Murakami T."/>
            <person name="Segawa T."/>
            <person name="Shcherbakova V.A."/>
            <person name="Mori H."/>
            <person name="Yoshimura Y."/>
        </authorList>
    </citation>
    <scope>NUCLEOTIDE SEQUENCE [LARGE SCALE GENOMIC DNA]</scope>
    <source>
        <strain evidence="4 5">A121</strain>
    </source>
</reference>
<evidence type="ECO:0000256" key="1">
    <source>
        <dbReference type="SAM" id="Phobius"/>
    </source>
</evidence>
<dbReference type="InterPro" id="IPR015402">
    <property type="entry name" value="DUF1980"/>
</dbReference>
<keyword evidence="1" id="KW-1133">Transmembrane helix</keyword>
<dbReference type="OrthoDB" id="9770408at2"/>
<dbReference type="Pfam" id="PF21537">
    <property type="entry name" value="DUF1980_C"/>
    <property type="match status" value="1"/>
</dbReference>
<feature type="domain" description="DUF1980" evidence="2">
    <location>
        <begin position="13"/>
        <end position="103"/>
    </location>
</feature>
<proteinExistence type="predicted"/>
<name>A0A401UJR2_9CLOT</name>
<feature type="transmembrane region" description="Helical" evidence="1">
    <location>
        <begin position="46"/>
        <end position="63"/>
    </location>
</feature>
<dbReference type="Pfam" id="PF09323">
    <property type="entry name" value="DUF1980"/>
    <property type="match status" value="1"/>
</dbReference>
<dbReference type="EMBL" id="BHYK01000006">
    <property type="protein sequence ID" value="GCD09786.1"/>
    <property type="molecule type" value="Genomic_DNA"/>
</dbReference>
<feature type="transmembrane region" description="Helical" evidence="1">
    <location>
        <begin position="7"/>
        <end position="26"/>
    </location>
</feature>
<sequence length="281" mass="31850">MKKKLNLNEFIWFLILTGFTCYFYMIISTNKITLFVHPKMVKYVKFALYFFIALLIFQGKNIYAVKKAKRLKIGYIMFLIPLALGFLLKPVGMSTYSAINKGFSLTSQLKISNLKHKHKVLADGTEVCGHNEEHINSIDSANVSLNKSLENIVAVKGGTIDITKENFIKTYEDIYGNPHNYVGRVINTKGFIYKQKGLNEGEFILSRIIVSCCAADAQPLGILCGYSEKKSFTEGTWVNVEGTLGEREYVDSKSGQITVIPIIKVNKIEKIDKHNNEYIYN</sequence>
<dbReference type="RefSeq" id="WP_124999534.1">
    <property type="nucleotide sequence ID" value="NZ_BHYK01000006.1"/>
</dbReference>
<feature type="transmembrane region" description="Helical" evidence="1">
    <location>
        <begin position="75"/>
        <end position="99"/>
    </location>
</feature>
<keyword evidence="1" id="KW-0472">Membrane</keyword>
<keyword evidence="1" id="KW-0812">Transmembrane</keyword>
<evidence type="ECO:0000259" key="3">
    <source>
        <dbReference type="Pfam" id="PF21537"/>
    </source>
</evidence>
<dbReference type="AlphaFoldDB" id="A0A401UJR2"/>
<feature type="domain" description="DUF1980" evidence="3">
    <location>
        <begin position="156"/>
        <end position="281"/>
    </location>
</feature>
<dbReference type="Proteomes" id="UP000287872">
    <property type="component" value="Unassembled WGS sequence"/>
</dbReference>
<protein>
    <submittedName>
        <fullName evidence="4">TIGR03943 family protein</fullName>
    </submittedName>
</protein>
<evidence type="ECO:0000313" key="5">
    <source>
        <dbReference type="Proteomes" id="UP000287872"/>
    </source>
</evidence>
<comment type="caution">
    <text evidence="4">The sequence shown here is derived from an EMBL/GenBank/DDBJ whole genome shotgun (WGS) entry which is preliminary data.</text>
</comment>
<dbReference type="InterPro" id="IPR052955">
    <property type="entry name" value="UPF0703_membrane_permease"/>
</dbReference>
<evidence type="ECO:0000313" key="4">
    <source>
        <dbReference type="EMBL" id="GCD09786.1"/>
    </source>
</evidence>
<organism evidence="4 5">
    <name type="scientific">Clostridium tagluense</name>
    <dbReference type="NCBI Taxonomy" id="360422"/>
    <lineage>
        <taxon>Bacteria</taxon>
        <taxon>Bacillati</taxon>
        <taxon>Bacillota</taxon>
        <taxon>Clostridia</taxon>
        <taxon>Eubacteriales</taxon>
        <taxon>Clostridiaceae</taxon>
        <taxon>Clostridium</taxon>
    </lineage>
</organism>
<dbReference type="NCBIfam" id="TIGR03943">
    <property type="entry name" value="TIGR03943 family putative permease subunit"/>
    <property type="match status" value="1"/>
</dbReference>
<keyword evidence="5" id="KW-1185">Reference proteome</keyword>
<dbReference type="InterPro" id="IPR048493">
    <property type="entry name" value="DUF1980_N"/>
</dbReference>
<dbReference type="InterPro" id="IPR048447">
    <property type="entry name" value="DUF1980_C"/>
</dbReference>
<accession>A0A401UJR2</accession>
<evidence type="ECO:0000259" key="2">
    <source>
        <dbReference type="Pfam" id="PF09323"/>
    </source>
</evidence>